<dbReference type="Gene3D" id="1.10.3730.20">
    <property type="match status" value="2"/>
</dbReference>
<evidence type="ECO:0000256" key="13">
    <source>
        <dbReference type="SAM" id="Phobius"/>
    </source>
</evidence>
<keyword evidence="3" id="KW-0813">Transport</keyword>
<keyword evidence="5" id="KW-0444">Lipid biosynthesis</keyword>
<dbReference type="PANTHER" id="PTHR30561:SF1">
    <property type="entry name" value="MULTIDRUG TRANSPORTER EMRE"/>
    <property type="match status" value="1"/>
</dbReference>
<evidence type="ECO:0000259" key="14">
    <source>
        <dbReference type="Pfam" id="PF00892"/>
    </source>
</evidence>
<dbReference type="SUPFAM" id="SSF103481">
    <property type="entry name" value="Multidrug resistance efflux transporter EmrE"/>
    <property type="match status" value="2"/>
</dbReference>
<comment type="caution">
    <text evidence="15">The sequence shown here is derived from an EMBL/GenBank/DDBJ whole genome shotgun (WGS) entry which is preliminary data.</text>
</comment>
<keyword evidence="16" id="KW-1185">Reference proteome</keyword>
<evidence type="ECO:0000256" key="8">
    <source>
        <dbReference type="ARBA" id="ARBA00022692"/>
    </source>
</evidence>
<feature type="transmembrane region" description="Helical" evidence="13">
    <location>
        <begin position="251"/>
        <end position="269"/>
    </location>
</feature>
<dbReference type="InterPro" id="IPR000620">
    <property type="entry name" value="EamA_dom"/>
</dbReference>
<keyword evidence="6" id="KW-0997">Cell inner membrane</keyword>
<evidence type="ECO:0000256" key="5">
    <source>
        <dbReference type="ARBA" id="ARBA00022516"/>
    </source>
</evidence>
<keyword evidence="10 13" id="KW-1133">Transmembrane helix</keyword>
<evidence type="ECO:0000313" key="16">
    <source>
        <dbReference type="Proteomes" id="UP000321617"/>
    </source>
</evidence>
<feature type="transmembrane region" description="Helical" evidence="13">
    <location>
        <begin position="102"/>
        <end position="123"/>
    </location>
</feature>
<feature type="transmembrane region" description="Helical" evidence="13">
    <location>
        <begin position="71"/>
        <end position="90"/>
    </location>
</feature>
<dbReference type="Pfam" id="PF00892">
    <property type="entry name" value="EamA"/>
    <property type="match status" value="2"/>
</dbReference>
<keyword evidence="7" id="KW-0441">Lipid A biosynthesis</keyword>
<feature type="transmembrane region" description="Helical" evidence="13">
    <location>
        <begin position="278"/>
        <end position="294"/>
    </location>
</feature>
<feature type="transmembrane region" description="Helical" evidence="13">
    <location>
        <begin position="222"/>
        <end position="245"/>
    </location>
</feature>
<feature type="transmembrane region" description="Helical" evidence="13">
    <location>
        <begin position="155"/>
        <end position="175"/>
    </location>
</feature>
<evidence type="ECO:0000256" key="6">
    <source>
        <dbReference type="ARBA" id="ARBA00022519"/>
    </source>
</evidence>
<dbReference type="AlphaFoldDB" id="A0A562V2P8"/>
<evidence type="ECO:0000256" key="9">
    <source>
        <dbReference type="ARBA" id="ARBA00022985"/>
    </source>
</evidence>
<gene>
    <name evidence="15" type="ORF">LX16_2892</name>
</gene>
<dbReference type="PANTHER" id="PTHR30561">
    <property type="entry name" value="SMR FAMILY PROTON-DEPENDENT DRUG EFFLUX TRANSPORTER SUGE"/>
    <property type="match status" value="1"/>
</dbReference>
<evidence type="ECO:0000256" key="1">
    <source>
        <dbReference type="ARBA" id="ARBA00004651"/>
    </source>
</evidence>
<reference evidence="15 16" key="1">
    <citation type="journal article" date="2013" name="Stand. Genomic Sci.">
        <title>Genomic Encyclopedia of Type Strains, Phase I: The one thousand microbial genomes (KMG-I) project.</title>
        <authorList>
            <person name="Kyrpides N.C."/>
            <person name="Woyke T."/>
            <person name="Eisen J.A."/>
            <person name="Garrity G."/>
            <person name="Lilburn T.G."/>
            <person name="Beck B.J."/>
            <person name="Whitman W.B."/>
            <person name="Hugenholtz P."/>
            <person name="Klenk H.P."/>
        </authorList>
    </citation>
    <scope>NUCLEOTIDE SEQUENCE [LARGE SCALE GENOMIC DNA]</scope>
    <source>
        <strain evidence="15 16">DSM 45044</strain>
    </source>
</reference>
<dbReference type="Proteomes" id="UP000321617">
    <property type="component" value="Unassembled WGS sequence"/>
</dbReference>
<comment type="subcellular location">
    <subcellularLocation>
        <location evidence="1">Cell membrane</location>
        <topology evidence="1">Multi-pass membrane protein</topology>
    </subcellularLocation>
</comment>
<dbReference type="GO" id="GO:0005886">
    <property type="term" value="C:plasma membrane"/>
    <property type="evidence" value="ECO:0007669"/>
    <property type="project" value="UniProtKB-SubCell"/>
</dbReference>
<proteinExistence type="inferred from homology"/>
<dbReference type="GO" id="GO:0022857">
    <property type="term" value="F:transmembrane transporter activity"/>
    <property type="evidence" value="ECO:0007669"/>
    <property type="project" value="InterPro"/>
</dbReference>
<dbReference type="InterPro" id="IPR000390">
    <property type="entry name" value="Small_drug/metabolite_transptr"/>
</dbReference>
<evidence type="ECO:0000256" key="3">
    <source>
        <dbReference type="ARBA" id="ARBA00022448"/>
    </source>
</evidence>
<organism evidence="15 16">
    <name type="scientific">Stackebrandtia albiflava</name>
    <dbReference type="NCBI Taxonomy" id="406432"/>
    <lineage>
        <taxon>Bacteria</taxon>
        <taxon>Bacillati</taxon>
        <taxon>Actinomycetota</taxon>
        <taxon>Actinomycetes</taxon>
        <taxon>Glycomycetales</taxon>
        <taxon>Glycomycetaceae</taxon>
        <taxon>Stackebrandtia</taxon>
    </lineage>
</organism>
<sequence>MNDSLVWPVVDPLALLFVAAAAVCHAVWNLYAKRAADGGPVFVWLNSVASAVIYLPVMLIAVVLSPPQWSWMLPAAMLVTAVLHLAYSVVLQRGYQRGDMSVVYPLARGTGPALSVTFAIVVFGERPGLIGILGAAGVVLGILIIGLGRSSGTRLTAGVGYGLVTGVLIASYTVWDAWAVGPLAISPILFDWGNNLGRGLMLAPYALRRRDEIRRVWRRHRTAVLVVATIAPAAYILVLFAYRYAPVSLVAPARELSIVIGSVFAWLLLREPQAGRRITGAAVVLLGVVALAAARG</sequence>
<feature type="domain" description="EamA" evidence="14">
    <location>
        <begin position="14"/>
        <end position="146"/>
    </location>
</feature>
<feature type="transmembrane region" description="Helical" evidence="13">
    <location>
        <begin position="129"/>
        <end position="148"/>
    </location>
</feature>
<keyword evidence="4" id="KW-1003">Cell membrane</keyword>
<comment type="similarity">
    <text evidence="2">Belongs to the EamA transporter family.</text>
</comment>
<evidence type="ECO:0000313" key="15">
    <source>
        <dbReference type="EMBL" id="TWJ12141.1"/>
    </source>
</evidence>
<name>A0A562V2P8_9ACTN</name>
<feature type="transmembrane region" description="Helical" evidence="13">
    <location>
        <begin position="12"/>
        <end position="31"/>
    </location>
</feature>
<dbReference type="GO" id="GO:0009103">
    <property type="term" value="P:lipopolysaccharide biosynthetic process"/>
    <property type="evidence" value="ECO:0007669"/>
    <property type="project" value="UniProtKB-KW"/>
</dbReference>
<keyword evidence="12 13" id="KW-0472">Membrane</keyword>
<accession>A0A562V2P8</accession>
<evidence type="ECO:0000256" key="12">
    <source>
        <dbReference type="ARBA" id="ARBA00023136"/>
    </source>
</evidence>
<evidence type="ECO:0000256" key="11">
    <source>
        <dbReference type="ARBA" id="ARBA00023098"/>
    </source>
</evidence>
<feature type="transmembrane region" description="Helical" evidence="13">
    <location>
        <begin position="43"/>
        <end position="65"/>
    </location>
</feature>
<evidence type="ECO:0000256" key="10">
    <source>
        <dbReference type="ARBA" id="ARBA00022989"/>
    </source>
</evidence>
<feature type="domain" description="EamA" evidence="14">
    <location>
        <begin position="158"/>
        <end position="291"/>
    </location>
</feature>
<evidence type="ECO:0000256" key="4">
    <source>
        <dbReference type="ARBA" id="ARBA00022475"/>
    </source>
</evidence>
<dbReference type="InterPro" id="IPR037185">
    <property type="entry name" value="EmrE-like"/>
</dbReference>
<keyword evidence="9" id="KW-0448">Lipopolysaccharide biosynthesis</keyword>
<dbReference type="EMBL" id="VLLL01000006">
    <property type="protein sequence ID" value="TWJ12141.1"/>
    <property type="molecule type" value="Genomic_DNA"/>
</dbReference>
<keyword evidence="11" id="KW-0443">Lipid metabolism</keyword>
<evidence type="ECO:0000256" key="7">
    <source>
        <dbReference type="ARBA" id="ARBA00022556"/>
    </source>
</evidence>
<evidence type="ECO:0000256" key="2">
    <source>
        <dbReference type="ARBA" id="ARBA00007362"/>
    </source>
</evidence>
<feature type="transmembrane region" description="Helical" evidence="13">
    <location>
        <begin position="181"/>
        <end position="201"/>
    </location>
</feature>
<protein>
    <submittedName>
        <fullName evidence="15">EamA-like transporter family protein</fullName>
    </submittedName>
</protein>
<keyword evidence="8 13" id="KW-0812">Transmembrane</keyword>